<dbReference type="EMBL" id="JANPWB010000003">
    <property type="protein sequence ID" value="KAJ1201416.1"/>
    <property type="molecule type" value="Genomic_DNA"/>
</dbReference>
<organism evidence="2 3">
    <name type="scientific">Pleurodeles waltl</name>
    <name type="common">Iberian ribbed newt</name>
    <dbReference type="NCBI Taxonomy" id="8319"/>
    <lineage>
        <taxon>Eukaryota</taxon>
        <taxon>Metazoa</taxon>
        <taxon>Chordata</taxon>
        <taxon>Craniata</taxon>
        <taxon>Vertebrata</taxon>
        <taxon>Euteleostomi</taxon>
        <taxon>Amphibia</taxon>
        <taxon>Batrachia</taxon>
        <taxon>Caudata</taxon>
        <taxon>Salamandroidea</taxon>
        <taxon>Salamandridae</taxon>
        <taxon>Pleurodelinae</taxon>
        <taxon>Pleurodeles</taxon>
    </lineage>
</organism>
<dbReference type="AlphaFoldDB" id="A0AAV7VM18"/>
<evidence type="ECO:0000256" key="1">
    <source>
        <dbReference type="SAM" id="MobiDB-lite"/>
    </source>
</evidence>
<evidence type="ECO:0000313" key="3">
    <source>
        <dbReference type="Proteomes" id="UP001066276"/>
    </source>
</evidence>
<evidence type="ECO:0000313" key="2">
    <source>
        <dbReference type="EMBL" id="KAJ1201416.1"/>
    </source>
</evidence>
<gene>
    <name evidence="2" type="ORF">NDU88_005226</name>
</gene>
<keyword evidence="3" id="KW-1185">Reference proteome</keyword>
<proteinExistence type="predicted"/>
<sequence>ITNARDHQSSSASSSSTSAKDRPLSAPGRLQTCNKVARRLPATLYRLILPAFSTV</sequence>
<name>A0AAV7VM18_PLEWA</name>
<reference evidence="2" key="1">
    <citation type="journal article" date="2022" name="bioRxiv">
        <title>Sequencing and chromosome-scale assembly of the giantPleurodeles waltlgenome.</title>
        <authorList>
            <person name="Brown T."/>
            <person name="Elewa A."/>
            <person name="Iarovenko S."/>
            <person name="Subramanian E."/>
            <person name="Araus A.J."/>
            <person name="Petzold A."/>
            <person name="Susuki M."/>
            <person name="Suzuki K.-i.T."/>
            <person name="Hayashi T."/>
            <person name="Toyoda A."/>
            <person name="Oliveira C."/>
            <person name="Osipova E."/>
            <person name="Leigh N.D."/>
            <person name="Simon A."/>
            <person name="Yun M.H."/>
        </authorList>
    </citation>
    <scope>NUCLEOTIDE SEQUENCE</scope>
    <source>
        <strain evidence="2">20211129_DDA</strain>
        <tissue evidence="2">Liver</tissue>
    </source>
</reference>
<comment type="caution">
    <text evidence="2">The sequence shown here is derived from an EMBL/GenBank/DDBJ whole genome shotgun (WGS) entry which is preliminary data.</text>
</comment>
<feature type="compositionally biased region" description="Low complexity" evidence="1">
    <location>
        <begin position="9"/>
        <end position="18"/>
    </location>
</feature>
<feature type="region of interest" description="Disordered" evidence="1">
    <location>
        <begin position="1"/>
        <end position="30"/>
    </location>
</feature>
<feature type="non-terminal residue" evidence="2">
    <location>
        <position position="1"/>
    </location>
</feature>
<dbReference type="Proteomes" id="UP001066276">
    <property type="component" value="Chromosome 2_1"/>
</dbReference>
<protein>
    <submittedName>
        <fullName evidence="2">Uncharacterized protein</fullName>
    </submittedName>
</protein>
<accession>A0AAV7VM18</accession>